<reference evidence="4" key="1">
    <citation type="journal article" date="2014" name="Genome Announc.">
        <title>Genome Sequence of Arthrobacter siccitolerans 4J27, a Xeroprotectant-Producing Desiccation-Tolerant Microorganism.</title>
        <authorList>
            <person name="Manzanera M."/>
            <person name="Santa-Cruz-Calvo L."/>
            <person name="Vilchez J.I."/>
            <person name="Garcia-Fontana C."/>
            <person name="Silva-Castro G.A."/>
            <person name="Calvo C."/>
            <person name="Gonzalez-Lopez J."/>
        </authorList>
    </citation>
    <scope>NUCLEOTIDE SEQUENCE [LARGE SCALE GENOMIC DNA]</scope>
    <source>
        <strain evidence="4">4J27</strain>
    </source>
</reference>
<comment type="caution">
    <text evidence="3">The sequence shown here is derived from an EMBL/GenBank/DDBJ whole genome shotgun (WGS) entry which is preliminary data.</text>
</comment>
<organism evidence="3 4">
    <name type="scientific">Pseudarthrobacter siccitolerans</name>
    <dbReference type="NCBI Taxonomy" id="861266"/>
    <lineage>
        <taxon>Bacteria</taxon>
        <taxon>Bacillati</taxon>
        <taxon>Actinomycetota</taxon>
        <taxon>Actinomycetes</taxon>
        <taxon>Micrococcales</taxon>
        <taxon>Micrococcaceae</taxon>
        <taxon>Pseudarthrobacter</taxon>
    </lineage>
</organism>
<dbReference type="PANTHER" id="PTHR13947:SF37">
    <property type="entry name" value="LD18367P"/>
    <property type="match status" value="1"/>
</dbReference>
<dbReference type="Proteomes" id="UP000035722">
    <property type="component" value="Unassembled WGS sequence"/>
</dbReference>
<gene>
    <name evidence="3" type="ORF">ARTSIC4J27_2878</name>
</gene>
<proteinExistence type="predicted"/>
<dbReference type="EC" id="2.3.-.-" evidence="3"/>
<evidence type="ECO:0000313" key="4">
    <source>
        <dbReference type="Proteomes" id="UP000035722"/>
    </source>
</evidence>
<dbReference type="Pfam" id="PF00583">
    <property type="entry name" value="Acetyltransf_1"/>
    <property type="match status" value="1"/>
</dbReference>
<evidence type="ECO:0000259" key="2">
    <source>
        <dbReference type="PROSITE" id="PS51186"/>
    </source>
</evidence>
<dbReference type="PROSITE" id="PS51186">
    <property type="entry name" value="GNAT"/>
    <property type="match status" value="1"/>
</dbReference>
<dbReference type="InterPro" id="IPR050769">
    <property type="entry name" value="NAT_camello-type"/>
</dbReference>
<protein>
    <submittedName>
        <fullName evidence="3">Acetyltransferase family protein</fullName>
        <ecNumber evidence="3">2.3.-.-</ecNumber>
    </submittedName>
</protein>
<dbReference type="STRING" id="861266.ARTSIC4J27_2878"/>
<name>A0A024H4U4_9MICC</name>
<dbReference type="CDD" id="cd04301">
    <property type="entry name" value="NAT_SF"/>
    <property type="match status" value="1"/>
</dbReference>
<accession>A0A024H4U4</accession>
<dbReference type="EMBL" id="CAQI01000046">
    <property type="protein sequence ID" value="CCQ46902.1"/>
    <property type="molecule type" value="Genomic_DNA"/>
</dbReference>
<dbReference type="Gene3D" id="3.40.630.30">
    <property type="match status" value="1"/>
</dbReference>
<evidence type="ECO:0000313" key="3">
    <source>
        <dbReference type="EMBL" id="CCQ46902.1"/>
    </source>
</evidence>
<dbReference type="PANTHER" id="PTHR13947">
    <property type="entry name" value="GNAT FAMILY N-ACETYLTRANSFERASE"/>
    <property type="match status" value="1"/>
</dbReference>
<dbReference type="InterPro" id="IPR016181">
    <property type="entry name" value="Acyl_CoA_acyltransferase"/>
</dbReference>
<sequence>MPSPITVRPAVESDFDAVARITRDSYLAAGYFDDAEHPYMRKVQDVAQRAGQATVWVAERAGDVVGSVTLALAGEPYADIALRDELEFRMLVVDPAVQRSGAGKALMAAIVDHAKALDGINAVALTTGSTWESARGLYNKTGFARVPDRDWFVPGTDIKLLVYRLDL</sequence>
<keyword evidence="3" id="KW-0012">Acyltransferase</keyword>
<dbReference type="SUPFAM" id="SSF55729">
    <property type="entry name" value="Acyl-CoA N-acyltransferases (Nat)"/>
    <property type="match status" value="1"/>
</dbReference>
<evidence type="ECO:0000256" key="1">
    <source>
        <dbReference type="ARBA" id="ARBA00022679"/>
    </source>
</evidence>
<dbReference type="AlphaFoldDB" id="A0A024H4U4"/>
<feature type="domain" description="N-acetyltransferase" evidence="2">
    <location>
        <begin position="5"/>
        <end position="167"/>
    </location>
</feature>
<keyword evidence="4" id="KW-1185">Reference proteome</keyword>
<dbReference type="GO" id="GO:0008080">
    <property type="term" value="F:N-acetyltransferase activity"/>
    <property type="evidence" value="ECO:0007669"/>
    <property type="project" value="InterPro"/>
</dbReference>
<dbReference type="InterPro" id="IPR000182">
    <property type="entry name" value="GNAT_dom"/>
</dbReference>
<dbReference type="OrthoDB" id="273614at2"/>
<keyword evidence="1 3" id="KW-0808">Transferase</keyword>
<dbReference type="RefSeq" id="WP_050055786.1">
    <property type="nucleotide sequence ID" value="NZ_CAQI01000046.1"/>
</dbReference>